<evidence type="ECO:0000256" key="1">
    <source>
        <dbReference type="SAM" id="MobiDB-lite"/>
    </source>
</evidence>
<evidence type="ECO:0000313" key="3">
    <source>
        <dbReference type="Proteomes" id="UP000825890"/>
    </source>
</evidence>
<gene>
    <name evidence="2" type="ORF">CKM354_000641900</name>
</gene>
<feature type="region of interest" description="Disordered" evidence="1">
    <location>
        <begin position="72"/>
        <end position="92"/>
    </location>
</feature>
<organism evidence="2 3">
    <name type="scientific">Cercospora kikuchii</name>
    <dbReference type="NCBI Taxonomy" id="84275"/>
    <lineage>
        <taxon>Eukaryota</taxon>
        <taxon>Fungi</taxon>
        <taxon>Dikarya</taxon>
        <taxon>Ascomycota</taxon>
        <taxon>Pezizomycotina</taxon>
        <taxon>Dothideomycetes</taxon>
        <taxon>Dothideomycetidae</taxon>
        <taxon>Mycosphaerellales</taxon>
        <taxon>Mycosphaerellaceae</taxon>
        <taxon>Cercospora</taxon>
    </lineage>
</organism>
<evidence type="ECO:0000313" key="2">
    <source>
        <dbReference type="EMBL" id="GIZ43181.1"/>
    </source>
</evidence>
<dbReference type="AlphaFoldDB" id="A0A9P3CI39"/>
<proteinExistence type="predicted"/>
<dbReference type="Proteomes" id="UP000825890">
    <property type="component" value="Unassembled WGS sequence"/>
</dbReference>
<dbReference type="EMBL" id="BOLY01000004">
    <property type="protein sequence ID" value="GIZ43181.1"/>
    <property type="molecule type" value="Genomic_DNA"/>
</dbReference>
<accession>A0A9P3CI39</accession>
<sequence>MAKGARANRQARRQAKANARSGETPQSERLRTLAVRNAWLAKLEAESKSHKESEAARVEEVRLARLEVSKAAKASEEDELAEKLGGLKMEKK</sequence>
<comment type="caution">
    <text evidence="2">The sequence shown here is derived from an EMBL/GenBank/DDBJ whole genome shotgun (WGS) entry which is preliminary data.</text>
</comment>
<name>A0A9P3CI39_9PEZI</name>
<keyword evidence="3" id="KW-1185">Reference proteome</keyword>
<protein>
    <submittedName>
        <fullName evidence="2">Uncharacterized protein</fullName>
    </submittedName>
</protein>
<dbReference type="RefSeq" id="XP_044657668.1">
    <property type="nucleotide sequence ID" value="XM_044801733.1"/>
</dbReference>
<reference evidence="2 3" key="1">
    <citation type="submission" date="2021-01" db="EMBL/GenBank/DDBJ databases">
        <title>Cercospora kikuchii MAFF 305040 whole genome shotgun sequence.</title>
        <authorList>
            <person name="Kashiwa T."/>
            <person name="Suzuki T."/>
        </authorList>
    </citation>
    <scope>NUCLEOTIDE SEQUENCE [LARGE SCALE GENOMIC DNA]</scope>
    <source>
        <strain evidence="2 3">MAFF 305040</strain>
    </source>
</reference>
<feature type="region of interest" description="Disordered" evidence="1">
    <location>
        <begin position="1"/>
        <end position="29"/>
    </location>
</feature>
<dbReference type="GeneID" id="68291994"/>